<sequence>MQKEKHFCNAFRLETNSGCTTTIQNVKPNLWSTGTKLPQVQGSTRSVQERSCSQFSGTWREWSTLNFWSRVKLLTLSDMFQHSELSNSESGVFGVIKTQSCNTKMRARTPVAKLRTP</sequence>
<dbReference type="EMBL" id="BMAT01002959">
    <property type="protein sequence ID" value="GFS17574.1"/>
    <property type="molecule type" value="Genomic_DNA"/>
</dbReference>
<organism evidence="1 2">
    <name type="scientific">Elysia marginata</name>
    <dbReference type="NCBI Taxonomy" id="1093978"/>
    <lineage>
        <taxon>Eukaryota</taxon>
        <taxon>Metazoa</taxon>
        <taxon>Spiralia</taxon>
        <taxon>Lophotrochozoa</taxon>
        <taxon>Mollusca</taxon>
        <taxon>Gastropoda</taxon>
        <taxon>Heterobranchia</taxon>
        <taxon>Euthyneura</taxon>
        <taxon>Panpulmonata</taxon>
        <taxon>Sacoglossa</taxon>
        <taxon>Placobranchoidea</taxon>
        <taxon>Plakobranchidae</taxon>
        <taxon>Elysia</taxon>
    </lineage>
</organism>
<evidence type="ECO:0000313" key="1">
    <source>
        <dbReference type="EMBL" id="GFS17574.1"/>
    </source>
</evidence>
<protein>
    <submittedName>
        <fullName evidence="1">Uncharacterized protein</fullName>
    </submittedName>
</protein>
<comment type="caution">
    <text evidence="1">The sequence shown here is derived from an EMBL/GenBank/DDBJ whole genome shotgun (WGS) entry which is preliminary data.</text>
</comment>
<reference evidence="1 2" key="1">
    <citation type="journal article" date="2021" name="Elife">
        <title>Chloroplast acquisition without the gene transfer in kleptoplastic sea slugs, Plakobranchus ocellatus.</title>
        <authorList>
            <person name="Maeda T."/>
            <person name="Takahashi S."/>
            <person name="Yoshida T."/>
            <person name="Shimamura S."/>
            <person name="Takaki Y."/>
            <person name="Nagai Y."/>
            <person name="Toyoda A."/>
            <person name="Suzuki Y."/>
            <person name="Arimoto A."/>
            <person name="Ishii H."/>
            <person name="Satoh N."/>
            <person name="Nishiyama T."/>
            <person name="Hasebe M."/>
            <person name="Maruyama T."/>
            <person name="Minagawa J."/>
            <person name="Obokata J."/>
            <person name="Shigenobu S."/>
        </authorList>
    </citation>
    <scope>NUCLEOTIDE SEQUENCE [LARGE SCALE GENOMIC DNA]</scope>
</reference>
<proteinExistence type="predicted"/>
<dbReference type="Proteomes" id="UP000762676">
    <property type="component" value="Unassembled WGS sequence"/>
</dbReference>
<evidence type="ECO:0000313" key="2">
    <source>
        <dbReference type="Proteomes" id="UP000762676"/>
    </source>
</evidence>
<keyword evidence="2" id="KW-1185">Reference proteome</keyword>
<accession>A0AAV4J6F8</accession>
<dbReference type="AlphaFoldDB" id="A0AAV4J6F8"/>
<gene>
    <name evidence="1" type="ORF">ElyMa_001500000</name>
</gene>
<name>A0AAV4J6F8_9GAST</name>